<evidence type="ECO:0000256" key="10">
    <source>
        <dbReference type="SAM" id="Phobius"/>
    </source>
</evidence>
<keyword evidence="6 10" id="KW-0812">Transmembrane</keyword>
<keyword evidence="8 10" id="KW-1133">Transmembrane helix</keyword>
<feature type="transmembrane region" description="Helical" evidence="10">
    <location>
        <begin position="124"/>
        <end position="145"/>
    </location>
</feature>
<dbReference type="Ensembl" id="ENSEAST00005036153.2">
    <property type="protein sequence ID" value="ENSEASP00005033171.1"/>
    <property type="gene ID" value="ENSEASG00005022700.2"/>
</dbReference>
<dbReference type="OMA" id="WRVWEFN"/>
<evidence type="ECO:0000256" key="8">
    <source>
        <dbReference type="ARBA" id="ARBA00022989"/>
    </source>
</evidence>
<keyword evidence="7" id="KW-0965">Cell junction</keyword>
<evidence type="ECO:0000256" key="2">
    <source>
        <dbReference type="ARBA" id="ARBA00004651"/>
    </source>
</evidence>
<comment type="similarity">
    <text evidence="3">Belongs to the claudin family.</text>
</comment>
<dbReference type="Gene3D" id="1.20.140.150">
    <property type="match status" value="1"/>
</dbReference>
<reference evidence="11" key="2">
    <citation type="submission" date="2025-08" db="UniProtKB">
        <authorList>
            <consortium name="Ensembl"/>
        </authorList>
    </citation>
    <scope>IDENTIFICATION</scope>
</reference>
<accession>A0A8C4PVH8</accession>
<evidence type="ECO:0000313" key="11">
    <source>
        <dbReference type="Ensembl" id="ENSEASP00005033171.1"/>
    </source>
</evidence>
<keyword evidence="9 10" id="KW-0472">Membrane</keyword>
<reference evidence="11" key="3">
    <citation type="submission" date="2025-09" db="UniProtKB">
        <authorList>
            <consortium name="Ensembl"/>
        </authorList>
    </citation>
    <scope>IDENTIFICATION</scope>
</reference>
<evidence type="ECO:0000256" key="6">
    <source>
        <dbReference type="ARBA" id="ARBA00022692"/>
    </source>
</evidence>
<keyword evidence="4" id="KW-0796">Tight junction</keyword>
<feature type="transmembrane region" description="Helical" evidence="10">
    <location>
        <begin position="7"/>
        <end position="26"/>
    </location>
</feature>
<protein>
    <submittedName>
        <fullName evidence="11">Uncharacterized protein</fullName>
    </submittedName>
</protein>
<sequence>YKLFFKLTGLFCSYLTWALGIILTSSRSWRVWEFDSDIVPVVFIGLWDVFFSQSFNISGSMVEVPMYCKMNGSWHIADEIWYGQDLILLANFMTSIALIFSSLALFIGWIHAPYPDFLQSSYNASSFFLFLSSSCTTITVSWNFAMDFYGKTTFTFPPSFPIKKEMLRKKRFTYVFPLGITTAILSLISATMFFCEMCSLKHWNQVKPMAAAHGYSINEHNQL</sequence>
<evidence type="ECO:0000313" key="12">
    <source>
        <dbReference type="Proteomes" id="UP000694387"/>
    </source>
</evidence>
<feature type="transmembrane region" description="Helical" evidence="10">
    <location>
        <begin position="38"/>
        <end position="57"/>
    </location>
</feature>
<dbReference type="InterPro" id="IPR006187">
    <property type="entry name" value="Claudin"/>
</dbReference>
<feature type="transmembrane region" description="Helical" evidence="10">
    <location>
        <begin position="172"/>
        <end position="194"/>
    </location>
</feature>
<proteinExistence type="inferred from homology"/>
<evidence type="ECO:0000256" key="3">
    <source>
        <dbReference type="ARBA" id="ARBA00008295"/>
    </source>
</evidence>
<dbReference type="GO" id="GO:0005198">
    <property type="term" value="F:structural molecule activity"/>
    <property type="evidence" value="ECO:0007669"/>
    <property type="project" value="InterPro"/>
</dbReference>
<dbReference type="AlphaFoldDB" id="A0A8C4PVH8"/>
<keyword evidence="5" id="KW-1003">Cell membrane</keyword>
<dbReference type="GeneTree" id="ENSGT00520000056155"/>
<dbReference type="GO" id="GO:0005886">
    <property type="term" value="C:plasma membrane"/>
    <property type="evidence" value="ECO:0007669"/>
    <property type="project" value="UniProtKB-SubCell"/>
</dbReference>
<reference evidence="11 12" key="1">
    <citation type="journal article" date="2020" name="Nat. Commun.">
        <title>Donkey genomes provide new insights into domestication and selection for coat color.</title>
        <authorList>
            <person name="Wang"/>
            <person name="C."/>
            <person name="Li"/>
            <person name="H."/>
            <person name="Guo"/>
            <person name="Y."/>
            <person name="Huang"/>
            <person name="J."/>
            <person name="Sun"/>
            <person name="Y."/>
            <person name="Min"/>
            <person name="J."/>
            <person name="Wang"/>
            <person name="J."/>
            <person name="Fang"/>
            <person name="X."/>
            <person name="Zhao"/>
            <person name="Z."/>
            <person name="Wang"/>
            <person name="S."/>
            <person name="Zhang"/>
            <person name="Y."/>
            <person name="Liu"/>
            <person name="Q."/>
            <person name="Jiang"/>
            <person name="Q."/>
            <person name="Wang"/>
            <person name="X."/>
            <person name="Guo"/>
            <person name="Y."/>
            <person name="Yang"/>
            <person name="C."/>
            <person name="Wang"/>
            <person name="Y."/>
            <person name="Tian"/>
            <person name="F."/>
            <person name="Zhuang"/>
            <person name="G."/>
            <person name="Fan"/>
            <person name="Y."/>
            <person name="Gao"/>
            <person name="Q."/>
            <person name="Li"/>
            <person name="Y."/>
            <person name="Ju"/>
            <person name="Z."/>
            <person name="Li"/>
            <person name="J."/>
            <person name="Li"/>
            <person name="R."/>
            <person name="Hou"/>
            <person name="M."/>
            <person name="Yang"/>
            <person name="G."/>
            <person name="Liu"/>
            <person name="G."/>
            <person name="Liu"/>
            <person name="W."/>
            <person name="Guo"/>
            <person name="J."/>
            <person name="Pan"/>
            <person name="S."/>
            <person name="Fan"/>
            <person name="G."/>
            <person name="Zhang"/>
            <person name="W."/>
            <person name="Zhang"/>
            <person name="R."/>
            <person name="Yu"/>
            <person name="J."/>
            <person name="Zhang"/>
            <person name="X."/>
            <person name="Yin"/>
            <person name="Q."/>
            <person name="Ji"/>
            <person name="C."/>
            <person name="Jin"/>
            <person name="Y."/>
            <person name="Yue"/>
            <person name="G."/>
            <person name="Liu"/>
            <person name="M."/>
            <person name="Xu"/>
            <person name="J."/>
            <person name="Liu"/>
            <person name="S."/>
            <person name="Jordana"/>
            <person name="J."/>
            <person name="Noce"/>
            <person name="A."/>
            <person name="Amills"/>
            <person name="M."/>
            <person name="Wu"/>
            <person name="D.D."/>
            <person name="Li"/>
            <person name="S."/>
            <person name="Zhou"/>
            <person name="X. and Zhong"/>
            <person name="J."/>
        </authorList>
    </citation>
    <scope>NUCLEOTIDE SEQUENCE [LARGE SCALE GENOMIC DNA]</scope>
</reference>
<evidence type="ECO:0000256" key="7">
    <source>
        <dbReference type="ARBA" id="ARBA00022949"/>
    </source>
</evidence>
<name>A0A8C4PVH8_EQUAS</name>
<evidence type="ECO:0000256" key="5">
    <source>
        <dbReference type="ARBA" id="ARBA00022475"/>
    </source>
</evidence>
<dbReference type="PANTHER" id="PTHR12002">
    <property type="entry name" value="CLAUDIN"/>
    <property type="match status" value="1"/>
</dbReference>
<organism evidence="11 12">
    <name type="scientific">Equus asinus</name>
    <name type="common">Donkey</name>
    <name type="synonym">Equus africanus asinus</name>
    <dbReference type="NCBI Taxonomy" id="9793"/>
    <lineage>
        <taxon>Eukaryota</taxon>
        <taxon>Metazoa</taxon>
        <taxon>Chordata</taxon>
        <taxon>Craniata</taxon>
        <taxon>Vertebrata</taxon>
        <taxon>Euteleostomi</taxon>
        <taxon>Mammalia</taxon>
        <taxon>Eutheria</taxon>
        <taxon>Laurasiatheria</taxon>
        <taxon>Perissodactyla</taxon>
        <taxon>Equidae</taxon>
        <taxon>Equus</taxon>
    </lineage>
</organism>
<comment type="subcellular location">
    <subcellularLocation>
        <location evidence="1">Cell junction</location>
        <location evidence="1">Tight junction</location>
    </subcellularLocation>
    <subcellularLocation>
        <location evidence="2">Cell membrane</location>
        <topology evidence="2">Multi-pass membrane protein</topology>
    </subcellularLocation>
</comment>
<dbReference type="Proteomes" id="UP000694387">
    <property type="component" value="Chromosome 4"/>
</dbReference>
<evidence type="ECO:0000256" key="9">
    <source>
        <dbReference type="ARBA" id="ARBA00023136"/>
    </source>
</evidence>
<evidence type="ECO:0000256" key="4">
    <source>
        <dbReference type="ARBA" id="ARBA00022427"/>
    </source>
</evidence>
<dbReference type="GO" id="GO:0005923">
    <property type="term" value="C:bicellular tight junction"/>
    <property type="evidence" value="ECO:0007669"/>
    <property type="project" value="UniProtKB-SubCell"/>
</dbReference>
<feature type="transmembrane region" description="Helical" evidence="10">
    <location>
        <begin position="86"/>
        <end position="112"/>
    </location>
</feature>
<keyword evidence="12" id="KW-1185">Reference proteome</keyword>
<evidence type="ECO:0000256" key="1">
    <source>
        <dbReference type="ARBA" id="ARBA00004435"/>
    </source>
</evidence>